<evidence type="ECO:0000313" key="1">
    <source>
        <dbReference type="EMBL" id="TXG48665.1"/>
    </source>
</evidence>
<comment type="caution">
    <text evidence="1">The sequence shown here is derived from an EMBL/GenBank/DDBJ whole genome shotgun (WGS) entry which is preliminary data.</text>
</comment>
<proteinExistence type="predicted"/>
<dbReference type="EMBL" id="VAHF01000012">
    <property type="protein sequence ID" value="TXG48665.1"/>
    <property type="molecule type" value="Genomic_DNA"/>
</dbReference>
<dbReference type="OrthoDB" id="10036779at2759"/>
<reference evidence="2" key="1">
    <citation type="journal article" date="2019" name="Gigascience">
        <title>De novo genome assembly of the endangered Acer yangbiense, a plant species with extremely small populations endemic to Yunnan Province, China.</title>
        <authorList>
            <person name="Yang J."/>
            <person name="Wariss H.M."/>
            <person name="Tao L."/>
            <person name="Zhang R."/>
            <person name="Yun Q."/>
            <person name="Hollingsworth P."/>
            <person name="Dao Z."/>
            <person name="Luo G."/>
            <person name="Guo H."/>
            <person name="Ma Y."/>
            <person name="Sun W."/>
        </authorList>
    </citation>
    <scope>NUCLEOTIDE SEQUENCE [LARGE SCALE GENOMIC DNA]</scope>
    <source>
        <strain evidence="2">cv. Malutang</strain>
    </source>
</reference>
<gene>
    <name evidence="1" type="ORF">EZV62_024540</name>
</gene>
<evidence type="ECO:0000313" key="2">
    <source>
        <dbReference type="Proteomes" id="UP000323000"/>
    </source>
</evidence>
<name>A0A5C7GVZ0_9ROSI</name>
<dbReference type="InterPro" id="IPR036890">
    <property type="entry name" value="HATPase_C_sf"/>
</dbReference>
<protein>
    <submittedName>
        <fullName evidence="1">Uncharacterized protein</fullName>
    </submittedName>
</protein>
<accession>A0A5C7GVZ0</accession>
<dbReference type="Gene3D" id="3.30.565.10">
    <property type="entry name" value="Histidine kinase-like ATPase, C-terminal domain"/>
    <property type="match status" value="1"/>
</dbReference>
<dbReference type="Proteomes" id="UP000323000">
    <property type="component" value="Chromosome 12"/>
</dbReference>
<dbReference type="PANTHER" id="PTHR33566">
    <property type="entry name" value="EN/SPM-LIKE TRANSPOSON-RELATED"/>
    <property type="match status" value="1"/>
</dbReference>
<sequence>MSPTMRRGSDMMNSTATVKGCKWLRIPEIVTTNESMATSTVADLVVMEQPNLYSKLKKRALEEDDTVGNVGRDYRFKILLPNGICVGLVMRSPKPRMLFEDFLRLVKDEYDLTLRKFKSMKPTRPIQWNSGRAYVEDANDNKIRNIMDFEKFKPYKCHMLRLYDGSGVIANTFENMWDLTPDTDLLMELPEAYAFETALADLIDNSLQAVWTNGKDERRLISYTLTTFGKGFGVQWGKGLLRFSYSIISFLASVDIAEDRISIFDTGPGMDGSDENSIVKWGKMGASLHRSYKVKAIGGKPPYLTPFFGMFGYGGPIASMHLGRSALVSSKTKVSKKVYTLHLKREDLLGCSDSELSWKGGVRAPTEAEIEKSPHGSFTKNALVQISKPKLKGLDQFQLMCKLKDIYFPYIQCDEVSKTGKTTRPIEFQVNGVDLAEVEGGEVAITNLHSCNGPDFVLHLQFFSKQGSATTTSPGSGPSQKANARLKCVYFPIKEGRESIEMIMEKLKSEGCGVTENYYESFSHVSIRRLGRLLPDARWVLIICFIADTDAGFNPTHSKTDLAQKNPFTTTLKKFGVKPLKEEKEINVEIYRAGKLLTPLQLEKDYQDWLLQMHDLYDEEINCGEDQPVLVINPKNKKTLGITSDVVRVHQVLKRKGTTWKRGQKIKVLKGACAGVHKNNIYATLEYFLIEGFQGDAGGEARIICRPLGLPDENGCVLALNDGIISLDICSSLSLPISVIDSGKCVCMDNIDWDRQVEKQLDKTPSTIDLLNTTQCQELGIDGALPVNANAEQAPPRKIVAVIRPASFNSSSPSTNLDQKYIVKNNSEMVMEVKFSATNKLKDVRNIYTSRVTPSSCKGFQGLYIFNLGCKFPEFFQTAGAYTFSFYLTESSCKSCERRILVKGSSKIGKWRLLSNKQSSEFNVRVGSCFPHLSIACHDIYDNRIPFASLPEVMVKLKTSKSVSIYVHKFKTHLSADKLTLNIKDIVIESNELDTIRPHYKASLEISSLHELVSVSIPCQVTPGPLKHVTAQPPILENILLRGSVIKELKLEMLDAYGNHVEEGLEVELNVDGFCYEDPFGLKRKVDDCGCIDLGGLLKVTAGYGRSASFSVLSENEIIFTRKFQTENRELRVLSGVPECCTAGSLLEDVVFEIVDSKGDIDVTVHDDEESGQSHTLTIKSASISMEDSIRYAFRHGRCSVPAIPLPLNEGLFCIVAAHSRYSELHLSVKVAPIFFSYDHFVITNTALIIDDPYAQIPVVEAPEVKPEIQASSSSKMVVPREASPSLKNVDNLMMTIVDNEKEIMKYGLRIKKYEDKSKVLNDRKARIGQILFGLEASIEPHILNHPCSLTTKEEIIKRIESKDQSAAAIFCGLNKEFSPQINFMEEVVGPVALIGTVCTNLLSSVLAEYLGEGQMLAVVCRSFEAACALEMYEKNGEVDFTCALHAQAAALGKSIVGRFNVICLEDISPYTGLINGSDLQRRLALPDPILPSGDVPLGFLGYAVNMVNLDGHHLQTMTLAGYGLRETLFYRLFGKLQIYVTREYMIQARACIKYGAVSLDGGILRENGIISLGHGNPEICFPVVLSDAEMHMSPEITEKLKEIEKCKSELDKTECSIKENSKAHEKSLKKFHKKKDKYTNLLSSIEPVRLEYQSDVKKNLDICPK</sequence>
<organism evidence="1 2">
    <name type="scientific">Acer yangbiense</name>
    <dbReference type="NCBI Taxonomy" id="1000413"/>
    <lineage>
        <taxon>Eukaryota</taxon>
        <taxon>Viridiplantae</taxon>
        <taxon>Streptophyta</taxon>
        <taxon>Embryophyta</taxon>
        <taxon>Tracheophyta</taxon>
        <taxon>Spermatophyta</taxon>
        <taxon>Magnoliopsida</taxon>
        <taxon>eudicotyledons</taxon>
        <taxon>Gunneridae</taxon>
        <taxon>Pentapetalae</taxon>
        <taxon>rosids</taxon>
        <taxon>malvids</taxon>
        <taxon>Sapindales</taxon>
        <taxon>Sapindaceae</taxon>
        <taxon>Hippocastanoideae</taxon>
        <taxon>Acereae</taxon>
        <taxon>Acer</taxon>
    </lineage>
</organism>
<keyword evidence="2" id="KW-1185">Reference proteome</keyword>
<dbReference type="PANTHER" id="PTHR33566:SF1">
    <property type="entry name" value="EN_SPM-LIKE TRANSPOSON-RELATED"/>
    <property type="match status" value="1"/>
</dbReference>
<dbReference type="Pfam" id="PF13589">
    <property type="entry name" value="HATPase_c_3"/>
    <property type="match status" value="1"/>
</dbReference>